<feature type="chain" id="PRO_5042893996" description="Secreted protein" evidence="1">
    <location>
        <begin position="17"/>
        <end position="159"/>
    </location>
</feature>
<reference evidence="2 3" key="1">
    <citation type="submission" date="2024-02" db="EMBL/GenBank/DDBJ databases">
        <title>High-quality chromosome-scale genome assembly of Pensacola bahiagrass (Paspalum notatum Flugge var. saurae).</title>
        <authorList>
            <person name="Vega J.M."/>
            <person name="Podio M."/>
            <person name="Orjuela J."/>
            <person name="Siena L.A."/>
            <person name="Pessino S.C."/>
            <person name="Combes M.C."/>
            <person name="Mariac C."/>
            <person name="Albertini E."/>
            <person name="Pupilli F."/>
            <person name="Ortiz J.P.A."/>
            <person name="Leblanc O."/>
        </authorList>
    </citation>
    <scope>NUCLEOTIDE SEQUENCE [LARGE SCALE GENOMIC DNA]</scope>
    <source>
        <strain evidence="2">R1</strain>
        <tissue evidence="2">Leaf</tissue>
    </source>
</reference>
<keyword evidence="1" id="KW-0732">Signal</keyword>
<protein>
    <recommendedName>
        <fullName evidence="4">Secreted protein</fullName>
    </recommendedName>
</protein>
<sequence length="159" mass="17333">MSVLVLAFLALESSGARYPSALAAAITLELAAALMRRDRPQSAILALFPSSRRMLLLVRLPCTMLASVCRWCSPRATPIAMFILVGQSTGLLSESDLTMEERGKVAFGHVVEHQELLALGSQALRARRLGCRSFPSAFTSVSNSFWLLAIFSRSRFTAT</sequence>
<name>A0AAQ3PW17_PASNO</name>
<proteinExistence type="predicted"/>
<keyword evidence="3" id="KW-1185">Reference proteome</keyword>
<dbReference type="Proteomes" id="UP001341281">
    <property type="component" value="Chromosome 02"/>
</dbReference>
<evidence type="ECO:0000313" key="2">
    <source>
        <dbReference type="EMBL" id="WVZ56634.1"/>
    </source>
</evidence>
<feature type="signal peptide" evidence="1">
    <location>
        <begin position="1"/>
        <end position="16"/>
    </location>
</feature>
<evidence type="ECO:0000313" key="3">
    <source>
        <dbReference type="Proteomes" id="UP001341281"/>
    </source>
</evidence>
<dbReference type="EMBL" id="CP144746">
    <property type="protein sequence ID" value="WVZ56634.1"/>
    <property type="molecule type" value="Genomic_DNA"/>
</dbReference>
<accession>A0AAQ3PW17</accession>
<gene>
    <name evidence="2" type="ORF">U9M48_007130</name>
</gene>
<dbReference type="AlphaFoldDB" id="A0AAQ3PW17"/>
<evidence type="ECO:0000256" key="1">
    <source>
        <dbReference type="SAM" id="SignalP"/>
    </source>
</evidence>
<organism evidence="2 3">
    <name type="scientific">Paspalum notatum var. saurae</name>
    <dbReference type="NCBI Taxonomy" id="547442"/>
    <lineage>
        <taxon>Eukaryota</taxon>
        <taxon>Viridiplantae</taxon>
        <taxon>Streptophyta</taxon>
        <taxon>Embryophyta</taxon>
        <taxon>Tracheophyta</taxon>
        <taxon>Spermatophyta</taxon>
        <taxon>Magnoliopsida</taxon>
        <taxon>Liliopsida</taxon>
        <taxon>Poales</taxon>
        <taxon>Poaceae</taxon>
        <taxon>PACMAD clade</taxon>
        <taxon>Panicoideae</taxon>
        <taxon>Andropogonodae</taxon>
        <taxon>Paspaleae</taxon>
        <taxon>Paspalinae</taxon>
        <taxon>Paspalum</taxon>
    </lineage>
</organism>
<evidence type="ECO:0008006" key="4">
    <source>
        <dbReference type="Google" id="ProtNLM"/>
    </source>
</evidence>